<evidence type="ECO:0000313" key="2">
    <source>
        <dbReference type="Proteomes" id="UP000011115"/>
    </source>
</evidence>
<dbReference type="Proteomes" id="UP000011115">
    <property type="component" value="Unassembled WGS sequence"/>
</dbReference>
<keyword evidence="2" id="KW-1185">Reference proteome</keyword>
<sequence>MYATSSYKTTLNRTKFNDEEYNLGLHLPNARFIFRKVEDLFPSNGPGRVPPC</sequence>
<proteinExistence type="predicted"/>
<organism evidence="1 2">
    <name type="scientific">Solanum tuberosum</name>
    <name type="common">Potato</name>
    <dbReference type="NCBI Taxonomy" id="4113"/>
    <lineage>
        <taxon>Eukaryota</taxon>
        <taxon>Viridiplantae</taxon>
        <taxon>Streptophyta</taxon>
        <taxon>Embryophyta</taxon>
        <taxon>Tracheophyta</taxon>
        <taxon>Spermatophyta</taxon>
        <taxon>Magnoliopsida</taxon>
        <taxon>eudicotyledons</taxon>
        <taxon>Gunneridae</taxon>
        <taxon>Pentapetalae</taxon>
        <taxon>asterids</taxon>
        <taxon>lamiids</taxon>
        <taxon>Solanales</taxon>
        <taxon>Solanaceae</taxon>
        <taxon>Solanoideae</taxon>
        <taxon>Solaneae</taxon>
        <taxon>Solanum</taxon>
    </lineage>
</organism>
<accession>M1C7R0</accession>
<dbReference type="EnsemblPlants" id="PGSC0003DMT400061583">
    <property type="protein sequence ID" value="PGSC0003DMT400061583"/>
    <property type="gene ID" value="PGSC0003DMG400023973"/>
</dbReference>
<dbReference type="Gramene" id="PGSC0003DMT400061581">
    <property type="protein sequence ID" value="PGSC0003DMT400061581"/>
    <property type="gene ID" value="PGSC0003DMG400023973"/>
</dbReference>
<dbReference type="ExpressionAtlas" id="M1C7R0">
    <property type="expression patterns" value="baseline"/>
</dbReference>
<reference evidence="1" key="2">
    <citation type="submission" date="2015-06" db="UniProtKB">
        <authorList>
            <consortium name="EnsemblPlants"/>
        </authorList>
    </citation>
    <scope>IDENTIFICATION</scope>
    <source>
        <strain evidence="1">DM1-3 516 R44</strain>
    </source>
</reference>
<name>M1C7R0_SOLTU</name>
<dbReference type="EnsemblPlants" id="PGSC0003DMT400061582">
    <property type="protein sequence ID" value="PGSC0003DMT400061582"/>
    <property type="gene ID" value="PGSC0003DMG400023973"/>
</dbReference>
<evidence type="ECO:0000313" key="1">
    <source>
        <dbReference type="EnsemblPlants" id="PGSC0003DMT400061581"/>
    </source>
</evidence>
<reference evidence="2" key="1">
    <citation type="journal article" date="2011" name="Nature">
        <title>Genome sequence and analysis of the tuber crop potato.</title>
        <authorList>
            <consortium name="The Potato Genome Sequencing Consortium"/>
        </authorList>
    </citation>
    <scope>NUCLEOTIDE SEQUENCE [LARGE SCALE GENOMIC DNA]</scope>
    <source>
        <strain evidence="2">cv. DM1-3 516 R44</strain>
    </source>
</reference>
<dbReference type="AlphaFoldDB" id="M1C7R0"/>
<dbReference type="Gramene" id="PGSC0003DMT400061583">
    <property type="protein sequence ID" value="PGSC0003DMT400061583"/>
    <property type="gene ID" value="PGSC0003DMG400023973"/>
</dbReference>
<protein>
    <submittedName>
        <fullName evidence="1">Aminoadipate-semialdehyde dehydrogenase</fullName>
    </submittedName>
</protein>
<dbReference type="EnsemblPlants" id="PGSC0003DMT400061581">
    <property type="protein sequence ID" value="PGSC0003DMT400061581"/>
    <property type="gene ID" value="PGSC0003DMG400023973"/>
</dbReference>
<dbReference type="Gramene" id="PGSC0003DMT400061582">
    <property type="protein sequence ID" value="PGSC0003DMT400061582"/>
    <property type="gene ID" value="PGSC0003DMG400023973"/>
</dbReference>